<reference evidence="2" key="1">
    <citation type="submission" date="2021-06" db="EMBL/GenBank/DDBJ databases">
        <authorList>
            <person name="Kallberg Y."/>
            <person name="Tangrot J."/>
            <person name="Rosling A."/>
        </authorList>
    </citation>
    <scope>NUCLEOTIDE SEQUENCE</scope>
    <source>
        <strain evidence="2">MT106</strain>
    </source>
</reference>
<keyword evidence="3" id="KW-1185">Reference proteome</keyword>
<evidence type="ECO:0000256" key="1">
    <source>
        <dbReference type="SAM" id="SignalP"/>
    </source>
</evidence>
<dbReference type="OrthoDB" id="10374861at2759"/>
<dbReference type="EMBL" id="CAJVPL010001063">
    <property type="protein sequence ID" value="CAG8550340.1"/>
    <property type="molecule type" value="Genomic_DNA"/>
</dbReference>
<feature type="signal peptide" evidence="1">
    <location>
        <begin position="1"/>
        <end position="26"/>
    </location>
</feature>
<dbReference type="Proteomes" id="UP000789831">
    <property type="component" value="Unassembled WGS sequence"/>
</dbReference>
<dbReference type="AlphaFoldDB" id="A0A9N9B406"/>
<evidence type="ECO:0000313" key="3">
    <source>
        <dbReference type="Proteomes" id="UP000789831"/>
    </source>
</evidence>
<keyword evidence="1" id="KW-0732">Signal</keyword>
<name>A0A9N9B406_9GLOM</name>
<organism evidence="2 3">
    <name type="scientific">Ambispora gerdemannii</name>
    <dbReference type="NCBI Taxonomy" id="144530"/>
    <lineage>
        <taxon>Eukaryota</taxon>
        <taxon>Fungi</taxon>
        <taxon>Fungi incertae sedis</taxon>
        <taxon>Mucoromycota</taxon>
        <taxon>Glomeromycotina</taxon>
        <taxon>Glomeromycetes</taxon>
        <taxon>Archaeosporales</taxon>
        <taxon>Ambisporaceae</taxon>
        <taxon>Ambispora</taxon>
    </lineage>
</organism>
<accession>A0A9N9B406</accession>
<evidence type="ECO:0000313" key="2">
    <source>
        <dbReference type="EMBL" id="CAG8550340.1"/>
    </source>
</evidence>
<comment type="caution">
    <text evidence="2">The sequence shown here is derived from an EMBL/GenBank/DDBJ whole genome shotgun (WGS) entry which is preliminary data.</text>
</comment>
<sequence length="174" mass="19713">MHKKSITIFFIINWLIYLMQVTGIQGNVVNAVINLKSQYTWYICSSQPTNSIIYNLSVTDGKKFPNPPNFGQQKLGYIYKATSSSMNGVIAAVLNTTSLESYLDPNAKIIYIRAAASCYIQQPEIVAVTDCDINYQWNVYTPLCLAVTNPNKRQIQFQLSLSFDPNHQDQIFLL</sequence>
<feature type="chain" id="PRO_5040284919" evidence="1">
    <location>
        <begin position="27"/>
        <end position="174"/>
    </location>
</feature>
<proteinExistence type="predicted"/>
<protein>
    <submittedName>
        <fullName evidence="2">7931_t:CDS:1</fullName>
    </submittedName>
</protein>
<gene>
    <name evidence="2" type="ORF">AGERDE_LOCUS6634</name>
</gene>